<dbReference type="InterPro" id="IPR019786">
    <property type="entry name" value="Zinc_finger_PHD-type_CS"/>
</dbReference>
<dbReference type="InterPro" id="IPR011011">
    <property type="entry name" value="Znf_FYVE_PHD"/>
</dbReference>
<gene>
    <name evidence="11" type="ORF">MCOR_12245</name>
</gene>
<dbReference type="InterPro" id="IPR013083">
    <property type="entry name" value="Znf_RING/FYVE/PHD"/>
</dbReference>
<keyword evidence="6" id="KW-0862">Zinc</keyword>
<feature type="region of interest" description="Disordered" evidence="9">
    <location>
        <begin position="328"/>
        <end position="482"/>
    </location>
</feature>
<dbReference type="GO" id="GO:0032039">
    <property type="term" value="C:integrator complex"/>
    <property type="evidence" value="ECO:0007669"/>
    <property type="project" value="UniProtKB-ARBA"/>
</dbReference>
<feature type="compositionally biased region" description="Polar residues" evidence="9">
    <location>
        <begin position="329"/>
        <end position="362"/>
    </location>
</feature>
<dbReference type="InterPro" id="IPR001965">
    <property type="entry name" value="Znf_PHD"/>
</dbReference>
<evidence type="ECO:0000256" key="8">
    <source>
        <dbReference type="PROSITE-ProRule" id="PRU00146"/>
    </source>
</evidence>
<keyword evidence="12" id="KW-1185">Reference proteome</keyword>
<dbReference type="SMART" id="SM00249">
    <property type="entry name" value="PHD"/>
    <property type="match status" value="1"/>
</dbReference>
<name>A0A6J8AX18_MYTCO</name>
<accession>A0A6J8AX18</accession>
<feature type="compositionally biased region" description="Polar residues" evidence="9">
    <location>
        <begin position="451"/>
        <end position="463"/>
    </location>
</feature>
<dbReference type="EMBL" id="CACVKT020002099">
    <property type="protein sequence ID" value="CAC5375102.1"/>
    <property type="molecule type" value="Genomic_DNA"/>
</dbReference>
<feature type="compositionally biased region" description="Polar residues" evidence="9">
    <location>
        <begin position="371"/>
        <end position="381"/>
    </location>
</feature>
<feature type="domain" description="PHD-type" evidence="10">
    <location>
        <begin position="267"/>
        <end position="323"/>
    </location>
</feature>
<reference evidence="11 12" key="1">
    <citation type="submission" date="2020-06" db="EMBL/GenBank/DDBJ databases">
        <authorList>
            <person name="Li R."/>
            <person name="Bekaert M."/>
        </authorList>
    </citation>
    <scope>NUCLEOTIDE SEQUENCE [LARGE SCALE GENOMIC DNA]</scope>
    <source>
        <strain evidence="12">wild</strain>
    </source>
</reference>
<evidence type="ECO:0000259" key="10">
    <source>
        <dbReference type="PROSITE" id="PS50016"/>
    </source>
</evidence>
<comment type="similarity">
    <text evidence="2">Belongs to the Integrator subunit 12 family.</text>
</comment>
<evidence type="ECO:0000256" key="3">
    <source>
        <dbReference type="ARBA" id="ARBA00016814"/>
    </source>
</evidence>
<dbReference type="AlphaFoldDB" id="A0A6J8AX18"/>
<keyword evidence="5 8" id="KW-0863">Zinc-finger</keyword>
<evidence type="ECO:0000256" key="9">
    <source>
        <dbReference type="SAM" id="MobiDB-lite"/>
    </source>
</evidence>
<dbReference type="Proteomes" id="UP000507470">
    <property type="component" value="Unassembled WGS sequence"/>
</dbReference>
<keyword evidence="7" id="KW-0539">Nucleus</keyword>
<feature type="region of interest" description="Disordered" evidence="9">
    <location>
        <begin position="120"/>
        <end position="256"/>
    </location>
</feature>
<dbReference type="OrthoDB" id="5846437at2759"/>
<evidence type="ECO:0000256" key="6">
    <source>
        <dbReference type="ARBA" id="ARBA00022833"/>
    </source>
</evidence>
<dbReference type="GO" id="GO:0160232">
    <property type="term" value="C:INTAC complex"/>
    <property type="evidence" value="ECO:0007669"/>
    <property type="project" value="UniProtKB-ARBA"/>
</dbReference>
<comment type="subcellular location">
    <subcellularLocation>
        <location evidence="1">Nucleus</location>
    </subcellularLocation>
</comment>
<evidence type="ECO:0000313" key="11">
    <source>
        <dbReference type="EMBL" id="CAC5375102.1"/>
    </source>
</evidence>
<evidence type="ECO:0000313" key="12">
    <source>
        <dbReference type="Proteomes" id="UP000507470"/>
    </source>
</evidence>
<dbReference type="FunFam" id="3.30.40.10:FF:000101">
    <property type="entry name" value="Integrator complex subunit 12"/>
    <property type="match status" value="1"/>
</dbReference>
<dbReference type="GO" id="GO:0008270">
    <property type="term" value="F:zinc ion binding"/>
    <property type="evidence" value="ECO:0007669"/>
    <property type="project" value="UniProtKB-KW"/>
</dbReference>
<keyword evidence="4" id="KW-0479">Metal-binding</keyword>
<dbReference type="GO" id="GO:0160240">
    <property type="term" value="P:RNA polymerase II transcription initiation surveillance"/>
    <property type="evidence" value="ECO:0007669"/>
    <property type="project" value="UniProtKB-ARBA"/>
</dbReference>
<feature type="compositionally biased region" description="Basic and acidic residues" evidence="9">
    <location>
        <begin position="144"/>
        <end position="179"/>
    </location>
</feature>
<evidence type="ECO:0000256" key="4">
    <source>
        <dbReference type="ARBA" id="ARBA00022723"/>
    </source>
</evidence>
<evidence type="ECO:0000256" key="1">
    <source>
        <dbReference type="ARBA" id="ARBA00004123"/>
    </source>
</evidence>
<feature type="region of interest" description="Disordered" evidence="9">
    <location>
        <begin position="525"/>
        <end position="598"/>
    </location>
</feature>
<feature type="compositionally biased region" description="Low complexity" evidence="9">
    <location>
        <begin position="464"/>
        <end position="479"/>
    </location>
</feature>
<evidence type="ECO:0000256" key="2">
    <source>
        <dbReference type="ARBA" id="ARBA00006009"/>
    </source>
</evidence>
<dbReference type="Gene3D" id="3.30.40.10">
    <property type="entry name" value="Zinc/RING finger domain, C3HC4 (zinc finger)"/>
    <property type="match status" value="1"/>
</dbReference>
<feature type="compositionally biased region" description="Low complexity" evidence="9">
    <location>
        <begin position="543"/>
        <end position="562"/>
    </location>
</feature>
<feature type="compositionally biased region" description="Low complexity" evidence="9">
    <location>
        <begin position="125"/>
        <end position="143"/>
    </location>
</feature>
<sequence length="598" mass="66065">MNTAKDLRKLAKSDPKRLWKKLNSIDTNKSNKTDAVKIEDLYEHFKRLSQDEVIEDNSDIDLTKFNRPKFLLTVTSLEIKEMAVVELDPLFIKAHRLLHSKAKDSGSQLKKLLDDVIAEKKRQRASAGESKSSSGSKSSSSSSHKPDLDRQKSHKSDHDREKKREAEKRTLEKVKKEPRDPDDDVIIIPEKKARHSSPQPPSKPKKDHLQPEGLPSLSRPKKESPQPGRSPSHDVRIKEEVKEEKQKHEKKSKEEDMDADEFAFGLGISCVVCKSFDVTSRNQLVECQECHSLYHQECHKPPVTEQDVNDPRFVWYCCKCSKNMKKMVQSKTTKTKQPSISTEKDSTALSSKTAKSDPTSLFSFRRVDPKVSTSKDQSNNAGAKPLSGLASLAANLSGKSEQSKSSSQSGKTEQSKSSSQLGKSEQSKSSSQSGKSDQSKSSLGKSDSSKFGSQLTKLDQVKTSQSGKSDGSKSSSQSKNIFSKFDQMEKVSLLSGAKFSGKAESSKSNVTPKLDFMKTLSSKLSPDTIKANMKPSIPKPEQSKPGTSSTSKSSMMSAPSKSHQPQGGASAVVNAEKKLQMMKKKAAAKLQEKRTSLK</sequence>
<dbReference type="Pfam" id="PF00628">
    <property type="entry name" value="PHD"/>
    <property type="match status" value="1"/>
</dbReference>
<feature type="compositionally biased region" description="Low complexity" evidence="9">
    <location>
        <begin position="386"/>
        <end position="450"/>
    </location>
</feature>
<dbReference type="PROSITE" id="PS50016">
    <property type="entry name" value="ZF_PHD_2"/>
    <property type="match status" value="1"/>
</dbReference>
<evidence type="ECO:0000256" key="5">
    <source>
        <dbReference type="ARBA" id="ARBA00022771"/>
    </source>
</evidence>
<evidence type="ECO:0000256" key="7">
    <source>
        <dbReference type="ARBA" id="ARBA00023242"/>
    </source>
</evidence>
<protein>
    <recommendedName>
        <fullName evidence="3">Integrator complex subunit 12</fullName>
    </recommendedName>
</protein>
<dbReference type="InterPro" id="IPR039054">
    <property type="entry name" value="Int12_PHD"/>
</dbReference>
<proteinExistence type="inferred from homology"/>
<dbReference type="InterPro" id="IPR019787">
    <property type="entry name" value="Znf_PHD-finger"/>
</dbReference>
<organism evidence="11 12">
    <name type="scientific">Mytilus coruscus</name>
    <name type="common">Sea mussel</name>
    <dbReference type="NCBI Taxonomy" id="42192"/>
    <lineage>
        <taxon>Eukaryota</taxon>
        <taxon>Metazoa</taxon>
        <taxon>Spiralia</taxon>
        <taxon>Lophotrochozoa</taxon>
        <taxon>Mollusca</taxon>
        <taxon>Bivalvia</taxon>
        <taxon>Autobranchia</taxon>
        <taxon>Pteriomorphia</taxon>
        <taxon>Mytilida</taxon>
        <taxon>Mytiloidea</taxon>
        <taxon>Mytilidae</taxon>
        <taxon>Mytilinae</taxon>
        <taxon>Mytilus</taxon>
    </lineage>
</organism>
<dbReference type="PROSITE" id="PS01359">
    <property type="entry name" value="ZF_PHD_1"/>
    <property type="match status" value="1"/>
</dbReference>
<dbReference type="InterPro" id="IPR051776">
    <property type="entry name" value="Integrator_subunit_12"/>
</dbReference>
<dbReference type="CDD" id="cd15501">
    <property type="entry name" value="PHD_Int12"/>
    <property type="match status" value="1"/>
</dbReference>
<dbReference type="GO" id="GO:0034472">
    <property type="term" value="P:snRNA 3'-end processing"/>
    <property type="evidence" value="ECO:0007669"/>
    <property type="project" value="TreeGrafter"/>
</dbReference>
<feature type="compositionally biased region" description="Basic and acidic residues" evidence="9">
    <location>
        <begin position="231"/>
        <end position="254"/>
    </location>
</feature>
<dbReference type="PANTHER" id="PTHR13415">
    <property type="entry name" value="NUCLEAR FACTOR-RELATED"/>
    <property type="match status" value="1"/>
</dbReference>
<dbReference type="SUPFAM" id="SSF57903">
    <property type="entry name" value="FYVE/PHD zinc finger"/>
    <property type="match status" value="1"/>
</dbReference>
<dbReference type="PANTHER" id="PTHR13415:SF2">
    <property type="entry name" value="INTEGRATOR COMPLEX SUBUNIT 12"/>
    <property type="match status" value="1"/>
</dbReference>